<dbReference type="EC" id="3.2.2.31" evidence="4"/>
<dbReference type="GO" id="GO:0035485">
    <property type="term" value="F:adenine/guanine mispair binding"/>
    <property type="evidence" value="ECO:0007669"/>
    <property type="project" value="TreeGrafter"/>
</dbReference>
<evidence type="ECO:0000256" key="1">
    <source>
        <dbReference type="ARBA" id="ARBA00000843"/>
    </source>
</evidence>
<dbReference type="GO" id="GO:0000701">
    <property type="term" value="F:purine-specific mismatch base pair DNA N-glycosylase activity"/>
    <property type="evidence" value="ECO:0007669"/>
    <property type="project" value="UniProtKB-EC"/>
</dbReference>
<dbReference type="GO" id="GO:0034039">
    <property type="term" value="F:8-oxo-7,8-dihydroguanine DNA N-glycosylase activity"/>
    <property type="evidence" value="ECO:0007669"/>
    <property type="project" value="TreeGrafter"/>
</dbReference>
<evidence type="ECO:0000256" key="8">
    <source>
        <dbReference type="ARBA" id="ARBA00022801"/>
    </source>
</evidence>
<dbReference type="PANTHER" id="PTHR42944">
    <property type="entry name" value="ADENINE DNA GLYCOSYLASE"/>
    <property type="match status" value="1"/>
</dbReference>
<dbReference type="Gene3D" id="1.10.340.30">
    <property type="entry name" value="Hypothetical protein, domain 2"/>
    <property type="match status" value="1"/>
</dbReference>
<evidence type="ECO:0000256" key="10">
    <source>
        <dbReference type="ARBA" id="ARBA00023014"/>
    </source>
</evidence>
<name>A0A2M8EWG9_9BACT</name>
<dbReference type="InterPro" id="IPR011257">
    <property type="entry name" value="DNA_glycosylase"/>
</dbReference>
<evidence type="ECO:0000313" key="15">
    <source>
        <dbReference type="Proteomes" id="UP000231383"/>
    </source>
</evidence>
<dbReference type="SUPFAM" id="SSF48150">
    <property type="entry name" value="DNA-glycosylase"/>
    <property type="match status" value="1"/>
</dbReference>
<gene>
    <name evidence="14" type="ORF">CO051_06915</name>
</gene>
<dbReference type="InterPro" id="IPR004036">
    <property type="entry name" value="Endonuclease-III-like_CS2"/>
</dbReference>
<dbReference type="SMART" id="SM00478">
    <property type="entry name" value="ENDO3c"/>
    <property type="match status" value="1"/>
</dbReference>
<keyword evidence="11" id="KW-0234">DNA repair</keyword>
<dbReference type="PANTHER" id="PTHR42944:SF1">
    <property type="entry name" value="ADENINE DNA GLYCOSYLASE"/>
    <property type="match status" value="1"/>
</dbReference>
<dbReference type="GO" id="GO:0006298">
    <property type="term" value="P:mismatch repair"/>
    <property type="evidence" value="ECO:0007669"/>
    <property type="project" value="TreeGrafter"/>
</dbReference>
<reference evidence="15" key="1">
    <citation type="submission" date="2017-09" db="EMBL/GenBank/DDBJ databases">
        <title>Depth-based differentiation of microbial function through sediment-hosted aquifers and enrichment of novel symbionts in the deep terrestrial subsurface.</title>
        <authorList>
            <person name="Probst A.J."/>
            <person name="Ladd B."/>
            <person name="Jarett J.K."/>
            <person name="Geller-Mcgrath D.E."/>
            <person name="Sieber C.M.K."/>
            <person name="Emerson J.B."/>
            <person name="Anantharaman K."/>
            <person name="Thomas B.C."/>
            <person name="Malmstrom R."/>
            <person name="Stieglmeier M."/>
            <person name="Klingl A."/>
            <person name="Woyke T."/>
            <person name="Ryan C.M."/>
            <person name="Banfield J.F."/>
        </authorList>
    </citation>
    <scope>NUCLEOTIDE SEQUENCE [LARGE SCALE GENOMIC DNA]</scope>
</reference>
<proteinExistence type="inferred from homology"/>
<protein>
    <recommendedName>
        <fullName evidence="5">Adenine DNA glycosylase</fullName>
        <ecNumber evidence="4">3.2.2.31</ecNumber>
    </recommendedName>
</protein>
<dbReference type="Pfam" id="PF00633">
    <property type="entry name" value="HHH"/>
    <property type="match status" value="1"/>
</dbReference>
<dbReference type="Gene3D" id="1.10.1670.10">
    <property type="entry name" value="Helix-hairpin-Helix base-excision DNA repair enzymes (C-terminal)"/>
    <property type="match status" value="1"/>
</dbReference>
<dbReference type="PROSITE" id="PS01155">
    <property type="entry name" value="ENDONUCLEASE_III_2"/>
    <property type="match status" value="1"/>
</dbReference>
<keyword evidence="8" id="KW-0378">Hydrolase</keyword>
<evidence type="ECO:0000313" key="14">
    <source>
        <dbReference type="EMBL" id="PJC30212.1"/>
    </source>
</evidence>
<evidence type="ECO:0000256" key="7">
    <source>
        <dbReference type="ARBA" id="ARBA00022763"/>
    </source>
</evidence>
<comment type="catalytic activity">
    <reaction evidence="1">
        <text>Hydrolyzes free adenine bases from 7,8-dihydro-8-oxoguanine:adenine mismatched double-stranded DNA, leaving an apurinic site.</text>
        <dbReference type="EC" id="3.2.2.31"/>
    </reaction>
</comment>
<dbReference type="EMBL" id="PFSC01000179">
    <property type="protein sequence ID" value="PJC30212.1"/>
    <property type="molecule type" value="Genomic_DNA"/>
</dbReference>
<feature type="domain" description="HhH-GPD" evidence="13">
    <location>
        <begin position="52"/>
        <end position="200"/>
    </location>
</feature>
<dbReference type="AlphaFoldDB" id="A0A2M8EWG9"/>
<dbReference type="GO" id="GO:0006284">
    <property type="term" value="P:base-excision repair"/>
    <property type="evidence" value="ECO:0007669"/>
    <property type="project" value="InterPro"/>
</dbReference>
<keyword evidence="9" id="KW-0408">Iron</keyword>
<organism evidence="14 15">
    <name type="scientific">Candidatus Roizmanbacteria bacterium CG_4_9_14_0_2_um_filter_39_13</name>
    <dbReference type="NCBI Taxonomy" id="1974839"/>
    <lineage>
        <taxon>Bacteria</taxon>
        <taxon>Candidatus Roizmaniibacteriota</taxon>
    </lineage>
</organism>
<evidence type="ECO:0000256" key="2">
    <source>
        <dbReference type="ARBA" id="ARBA00001966"/>
    </source>
</evidence>
<dbReference type="GO" id="GO:0051536">
    <property type="term" value="F:iron-sulfur cluster binding"/>
    <property type="evidence" value="ECO:0007669"/>
    <property type="project" value="UniProtKB-KW"/>
</dbReference>
<comment type="cofactor">
    <cofactor evidence="2">
        <name>[4Fe-4S] cluster</name>
        <dbReference type="ChEBI" id="CHEBI:49883"/>
    </cofactor>
</comment>
<keyword evidence="12" id="KW-0326">Glycosidase</keyword>
<evidence type="ECO:0000256" key="5">
    <source>
        <dbReference type="ARBA" id="ARBA00022023"/>
    </source>
</evidence>
<evidence type="ECO:0000259" key="13">
    <source>
        <dbReference type="SMART" id="SM00478"/>
    </source>
</evidence>
<keyword evidence="7" id="KW-0227">DNA damage</keyword>
<dbReference type="InterPro" id="IPR023170">
    <property type="entry name" value="HhH_base_excis_C"/>
</dbReference>
<keyword evidence="10" id="KW-0411">Iron-sulfur</keyword>
<keyword evidence="14" id="KW-0540">Nuclease</keyword>
<dbReference type="InterPro" id="IPR003265">
    <property type="entry name" value="HhH-GPD_domain"/>
</dbReference>
<dbReference type="GO" id="GO:0004519">
    <property type="term" value="F:endonuclease activity"/>
    <property type="evidence" value="ECO:0007669"/>
    <property type="project" value="UniProtKB-KW"/>
</dbReference>
<dbReference type="GO" id="GO:0032357">
    <property type="term" value="F:oxidized purine DNA binding"/>
    <property type="evidence" value="ECO:0007669"/>
    <property type="project" value="TreeGrafter"/>
</dbReference>
<evidence type="ECO:0000256" key="6">
    <source>
        <dbReference type="ARBA" id="ARBA00022723"/>
    </source>
</evidence>
<dbReference type="InterPro" id="IPR044298">
    <property type="entry name" value="MIG/MutY"/>
</dbReference>
<comment type="caution">
    <text evidence="14">The sequence shown here is derived from an EMBL/GenBank/DDBJ whole genome shotgun (WGS) entry which is preliminary data.</text>
</comment>
<dbReference type="InterPro" id="IPR000445">
    <property type="entry name" value="HhH_motif"/>
</dbReference>
<evidence type="ECO:0000256" key="11">
    <source>
        <dbReference type="ARBA" id="ARBA00023204"/>
    </source>
</evidence>
<evidence type="ECO:0000256" key="4">
    <source>
        <dbReference type="ARBA" id="ARBA00012045"/>
    </source>
</evidence>
<comment type="similarity">
    <text evidence="3">Belongs to the Nth/MutY family.</text>
</comment>
<dbReference type="Pfam" id="PF00730">
    <property type="entry name" value="HhH-GPD"/>
    <property type="match status" value="1"/>
</dbReference>
<dbReference type="CDD" id="cd00056">
    <property type="entry name" value="ENDO3c"/>
    <property type="match status" value="1"/>
</dbReference>
<evidence type="ECO:0000256" key="9">
    <source>
        <dbReference type="ARBA" id="ARBA00023004"/>
    </source>
</evidence>
<keyword evidence="6" id="KW-0479">Metal-binding</keyword>
<sequence>MKANKKQIQDFIKYVWLSYQENKRSMPWRPPLLEIQNENTLDSYAIYVSEVMLQQTQVSRVEKKFTEFRNEFSSFEKLAQAPLSKVLRVWQGMGYNRRAKYLKEAAGIISNVYKGVIPEDPILLENLPGIGPATARSIVTFIYNKPEVFIETNIRRVMIHHFFPKKTSVSDHEILPYIVKTLDQENPREWYYALMDYGSSLKRNIPNPNKQSKHYFKQSKFEGSNRQIRGHVLKILIAHGTMQKDSLVEVVSAPQKRVYDIVDEMIEERMVMEKGGNYLIYDTITK</sequence>
<accession>A0A2M8EWG9</accession>
<evidence type="ECO:0000256" key="12">
    <source>
        <dbReference type="ARBA" id="ARBA00023295"/>
    </source>
</evidence>
<dbReference type="Proteomes" id="UP000231383">
    <property type="component" value="Unassembled WGS sequence"/>
</dbReference>
<evidence type="ECO:0000256" key="3">
    <source>
        <dbReference type="ARBA" id="ARBA00008343"/>
    </source>
</evidence>
<dbReference type="GO" id="GO:0046872">
    <property type="term" value="F:metal ion binding"/>
    <property type="evidence" value="ECO:0007669"/>
    <property type="project" value="UniProtKB-KW"/>
</dbReference>
<keyword evidence="14" id="KW-0255">Endonuclease</keyword>